<evidence type="ECO:0000256" key="7">
    <source>
        <dbReference type="ARBA" id="ARBA00022771"/>
    </source>
</evidence>
<dbReference type="PROSITE" id="PS00028">
    <property type="entry name" value="ZINC_FINGER_C2H2_1"/>
    <property type="match status" value="4"/>
</dbReference>
<dbReference type="InterPro" id="IPR036236">
    <property type="entry name" value="Znf_C2H2_sf"/>
</dbReference>
<evidence type="ECO:0000256" key="5">
    <source>
        <dbReference type="ARBA" id="ARBA00022723"/>
    </source>
</evidence>
<keyword evidence="10" id="KW-0238">DNA-binding</keyword>
<dbReference type="FunFam" id="3.30.160.60:FF:000532">
    <property type="entry name" value="GLIS family zinc finger 2"/>
    <property type="match status" value="1"/>
</dbReference>
<feature type="domain" description="C2H2-type" evidence="16">
    <location>
        <begin position="180"/>
        <end position="207"/>
    </location>
</feature>
<reference evidence="17" key="1">
    <citation type="submission" date="2020-08" db="EMBL/GenBank/DDBJ databases">
        <title>Chromosome-level assembly of Southern catfish (Silurus meridionalis) provides insights into visual adaptation to the nocturnal and benthic lifestyles.</title>
        <authorList>
            <person name="Zhang Y."/>
            <person name="Wang D."/>
            <person name="Peng Z."/>
        </authorList>
    </citation>
    <scope>NUCLEOTIDE SEQUENCE</scope>
    <source>
        <strain evidence="17">SWU-2019-XX</strain>
        <tissue evidence="17">Muscle</tissue>
    </source>
</reference>
<comment type="caution">
    <text evidence="17">The sequence shown here is derived from an EMBL/GenBank/DDBJ whole genome shotgun (WGS) entry which is preliminary data.</text>
</comment>
<dbReference type="Proteomes" id="UP000606274">
    <property type="component" value="Unassembled WGS sequence"/>
</dbReference>
<keyword evidence="12" id="KW-0804">Transcription</keyword>
<dbReference type="GO" id="GO:0005634">
    <property type="term" value="C:nucleus"/>
    <property type="evidence" value="ECO:0007669"/>
    <property type="project" value="UniProtKB-SubCell"/>
</dbReference>
<evidence type="ECO:0000256" key="1">
    <source>
        <dbReference type="ARBA" id="ARBA00004123"/>
    </source>
</evidence>
<evidence type="ECO:0000313" key="17">
    <source>
        <dbReference type="EMBL" id="KAF7688269.1"/>
    </source>
</evidence>
<evidence type="ECO:0000256" key="11">
    <source>
        <dbReference type="ARBA" id="ARBA00023159"/>
    </source>
</evidence>
<evidence type="ECO:0000256" key="12">
    <source>
        <dbReference type="ARBA" id="ARBA00023163"/>
    </source>
</evidence>
<evidence type="ECO:0000313" key="18">
    <source>
        <dbReference type="Proteomes" id="UP000606274"/>
    </source>
</evidence>
<keyword evidence="11" id="KW-0010">Activator</keyword>
<name>A0A8T0AAG5_SILME</name>
<evidence type="ECO:0000256" key="14">
    <source>
        <dbReference type="PROSITE-ProRule" id="PRU00042"/>
    </source>
</evidence>
<dbReference type="Pfam" id="PF23561">
    <property type="entry name" value="zf-C2H2_15"/>
    <property type="match status" value="1"/>
</dbReference>
<evidence type="ECO:0000256" key="8">
    <source>
        <dbReference type="ARBA" id="ARBA00022833"/>
    </source>
</evidence>
<keyword evidence="18" id="KW-1185">Reference proteome</keyword>
<dbReference type="FunFam" id="3.30.160.60:FF:000359">
    <property type="entry name" value="GLIS family zinc finger 2"/>
    <property type="match status" value="1"/>
</dbReference>
<evidence type="ECO:0000259" key="16">
    <source>
        <dbReference type="PROSITE" id="PS50157"/>
    </source>
</evidence>
<evidence type="ECO:0000256" key="10">
    <source>
        <dbReference type="ARBA" id="ARBA00023125"/>
    </source>
</evidence>
<dbReference type="SUPFAM" id="SSF57667">
    <property type="entry name" value="beta-beta-alpha zinc fingers"/>
    <property type="match status" value="3"/>
</dbReference>
<feature type="domain" description="C2H2-type" evidence="16">
    <location>
        <begin position="238"/>
        <end position="272"/>
    </location>
</feature>
<keyword evidence="4" id="KW-0678">Repressor</keyword>
<dbReference type="SMART" id="SM00355">
    <property type="entry name" value="ZnF_C2H2"/>
    <property type="match status" value="5"/>
</dbReference>
<organism evidence="17 18">
    <name type="scientific">Silurus meridionalis</name>
    <name type="common">Southern catfish</name>
    <name type="synonym">Silurus soldatovi meridionalis</name>
    <dbReference type="NCBI Taxonomy" id="175797"/>
    <lineage>
        <taxon>Eukaryota</taxon>
        <taxon>Metazoa</taxon>
        <taxon>Chordata</taxon>
        <taxon>Craniata</taxon>
        <taxon>Vertebrata</taxon>
        <taxon>Euteleostomi</taxon>
        <taxon>Actinopterygii</taxon>
        <taxon>Neopterygii</taxon>
        <taxon>Teleostei</taxon>
        <taxon>Ostariophysi</taxon>
        <taxon>Siluriformes</taxon>
        <taxon>Siluridae</taxon>
        <taxon>Silurus</taxon>
    </lineage>
</organism>
<comment type="similarity">
    <text evidence="2">Belongs to the GLI C2H2-type zinc-finger protein family.</text>
</comment>
<dbReference type="InterPro" id="IPR056436">
    <property type="entry name" value="Znf-C2H2_ZIC1-5/GLI1-3-like"/>
</dbReference>
<feature type="domain" description="C2H2-type" evidence="16">
    <location>
        <begin position="208"/>
        <end position="237"/>
    </location>
</feature>
<dbReference type="Pfam" id="PF00096">
    <property type="entry name" value="zf-C2H2"/>
    <property type="match status" value="3"/>
</dbReference>
<proteinExistence type="inferred from homology"/>
<evidence type="ECO:0000256" key="6">
    <source>
        <dbReference type="ARBA" id="ARBA00022737"/>
    </source>
</evidence>
<evidence type="ECO:0000256" key="4">
    <source>
        <dbReference type="ARBA" id="ARBA00022491"/>
    </source>
</evidence>
<keyword evidence="3" id="KW-0217">Developmental protein</keyword>
<dbReference type="PANTHER" id="PTHR45718">
    <property type="entry name" value="TRANSCRIPTIONAL ACTIVATOR CUBITUS INTERRUPTUS"/>
    <property type="match status" value="1"/>
</dbReference>
<keyword evidence="13" id="KW-0539">Nucleus</keyword>
<keyword evidence="7 14" id="KW-0863">Zinc-finger</keyword>
<keyword evidence="8" id="KW-0862">Zinc</keyword>
<evidence type="ECO:0000256" key="15">
    <source>
        <dbReference type="SAM" id="MobiDB-lite"/>
    </source>
</evidence>
<comment type="subcellular location">
    <subcellularLocation>
        <location evidence="1">Nucleus</location>
    </subcellularLocation>
</comment>
<sequence length="399" mass="44048">MRSLRQNGCCFRVWALGGAFELGQISKNLRATTYALYLGFKSSRSRDRTHRTSICAPLRFARTRIPRPTRSSDTGFQFFLPIGAGGSLLPPTSILASQRRDRRDSPEPAEEQLACRWLRCHLLFECLQDLVDHVTESHVKPERSSGYCCHWEGCARKGRGFNARYKMLIHIRTHTNEKPHQCPICSKSFSRLENLKIHTRSHTGEKPYACPYEGCGKRYSNSSDRFKHTRTHYEDRPYCCKMAGCPKRYTDPSSLRKHIKAHGHSVSTGAEPTVPTADPPTPSASARAHLVLPGAALALLHAFSGPLMALGASPLDLSMSAGHTGVDAVLSRSNMAPGLGKMPLFDPLLLPSFGLEAKQRVSKEKNGDDDNGEVGDGCSGLSWVFVPPGMMMLKQAVVS</sequence>
<dbReference type="InterPro" id="IPR043359">
    <property type="entry name" value="GLI-like"/>
</dbReference>
<gene>
    <name evidence="17" type="ORF">HF521_014275</name>
</gene>
<dbReference type="FunFam" id="3.30.160.60:FF:000310">
    <property type="entry name" value="GLIS family zinc finger 2"/>
    <property type="match status" value="1"/>
</dbReference>
<feature type="region of interest" description="Disordered" evidence="15">
    <location>
        <begin position="263"/>
        <end position="282"/>
    </location>
</feature>
<keyword evidence="6" id="KW-0677">Repeat</keyword>
<dbReference type="EMBL" id="JABFDY010000026">
    <property type="protein sequence ID" value="KAF7688269.1"/>
    <property type="molecule type" value="Genomic_DNA"/>
</dbReference>
<dbReference type="GO" id="GO:0000981">
    <property type="term" value="F:DNA-binding transcription factor activity, RNA polymerase II-specific"/>
    <property type="evidence" value="ECO:0007669"/>
    <property type="project" value="TreeGrafter"/>
</dbReference>
<dbReference type="GO" id="GO:0000978">
    <property type="term" value="F:RNA polymerase II cis-regulatory region sequence-specific DNA binding"/>
    <property type="evidence" value="ECO:0007669"/>
    <property type="project" value="TreeGrafter"/>
</dbReference>
<dbReference type="FunFam" id="3.30.160.60:FF:000357">
    <property type="entry name" value="GLIS family zinc finger 2"/>
    <property type="match status" value="1"/>
</dbReference>
<dbReference type="PROSITE" id="PS50157">
    <property type="entry name" value="ZINC_FINGER_C2H2_2"/>
    <property type="match status" value="4"/>
</dbReference>
<dbReference type="InterPro" id="IPR013087">
    <property type="entry name" value="Znf_C2H2_type"/>
</dbReference>
<keyword evidence="5" id="KW-0479">Metal-binding</keyword>
<dbReference type="GO" id="GO:0008270">
    <property type="term" value="F:zinc ion binding"/>
    <property type="evidence" value="ECO:0007669"/>
    <property type="project" value="UniProtKB-KW"/>
</dbReference>
<keyword evidence="9" id="KW-0805">Transcription regulation</keyword>
<accession>A0A8T0AAG5</accession>
<feature type="domain" description="C2H2-type" evidence="16">
    <location>
        <begin position="147"/>
        <end position="179"/>
    </location>
</feature>
<dbReference type="PANTHER" id="PTHR45718:SF8">
    <property type="entry name" value="GLIS FAMILY ZINC FINGER 2"/>
    <property type="match status" value="1"/>
</dbReference>
<dbReference type="Gene3D" id="3.30.160.60">
    <property type="entry name" value="Classic Zinc Finger"/>
    <property type="match status" value="5"/>
</dbReference>
<evidence type="ECO:0000256" key="9">
    <source>
        <dbReference type="ARBA" id="ARBA00023015"/>
    </source>
</evidence>
<evidence type="ECO:0000256" key="13">
    <source>
        <dbReference type="ARBA" id="ARBA00023242"/>
    </source>
</evidence>
<dbReference type="AlphaFoldDB" id="A0A8T0AAG5"/>
<protein>
    <recommendedName>
        <fullName evidence="16">C2H2-type domain-containing protein</fullName>
    </recommendedName>
</protein>
<evidence type="ECO:0000256" key="3">
    <source>
        <dbReference type="ARBA" id="ARBA00022473"/>
    </source>
</evidence>
<evidence type="ECO:0000256" key="2">
    <source>
        <dbReference type="ARBA" id="ARBA00010831"/>
    </source>
</evidence>